<evidence type="ECO:0000313" key="2">
    <source>
        <dbReference type="EMBL" id="CUA74596.1"/>
    </source>
</evidence>
<protein>
    <submittedName>
        <fullName evidence="2">Uncharacterized protein</fullName>
    </submittedName>
</protein>
<gene>
    <name evidence="2" type="ORF">RSOLAG22IIIB_11341</name>
</gene>
<evidence type="ECO:0000313" key="3">
    <source>
        <dbReference type="Proteomes" id="UP000044841"/>
    </source>
</evidence>
<feature type="region of interest" description="Disordered" evidence="1">
    <location>
        <begin position="54"/>
        <end position="234"/>
    </location>
</feature>
<dbReference type="Proteomes" id="UP000044841">
    <property type="component" value="Unassembled WGS sequence"/>
</dbReference>
<organism evidence="2 3">
    <name type="scientific">Rhizoctonia solani</name>
    <dbReference type="NCBI Taxonomy" id="456999"/>
    <lineage>
        <taxon>Eukaryota</taxon>
        <taxon>Fungi</taxon>
        <taxon>Dikarya</taxon>
        <taxon>Basidiomycota</taxon>
        <taxon>Agaricomycotina</taxon>
        <taxon>Agaricomycetes</taxon>
        <taxon>Cantharellales</taxon>
        <taxon>Ceratobasidiaceae</taxon>
        <taxon>Rhizoctonia</taxon>
    </lineage>
</organism>
<feature type="compositionally biased region" description="Polar residues" evidence="1">
    <location>
        <begin position="60"/>
        <end position="73"/>
    </location>
</feature>
<accession>A0A0K6G7Z2</accession>
<dbReference type="EMBL" id="CYGV01001465">
    <property type="protein sequence ID" value="CUA74596.1"/>
    <property type="molecule type" value="Genomic_DNA"/>
</dbReference>
<dbReference type="AlphaFoldDB" id="A0A0K6G7Z2"/>
<reference evidence="2 3" key="1">
    <citation type="submission" date="2015-07" db="EMBL/GenBank/DDBJ databases">
        <authorList>
            <person name="Noorani M."/>
        </authorList>
    </citation>
    <scope>NUCLEOTIDE SEQUENCE [LARGE SCALE GENOMIC DNA]</scope>
    <source>
        <strain evidence="2">BBA 69670</strain>
    </source>
</reference>
<feature type="compositionally biased region" description="Polar residues" evidence="1">
    <location>
        <begin position="80"/>
        <end position="95"/>
    </location>
</feature>
<keyword evidence="3" id="KW-1185">Reference proteome</keyword>
<sequence length="364" mass="41040">MDKARAQAADAAKSCLFSIPTPITPISNSHQRHNHDLHSRSDGWTIQFKFNDQSKRTAAGKTSTDNSCTQSHFNGAPNDPGNTEQVSRGLNSPPIQHTGLPRHRSPSIRHPSPELPHDDSYARTPSPRGRRRAKQQKVIDDLPVFDPNDQREHRFDELLPGPAFPDLDVDDELLDPNLRSDEPEEDDPFDEFVLPRGHNEPPGEEQLPPLFGLPWENQAENPNPEPEPEPDEEAHPAEYCVAFQEHRLVRNAYVDAAVQKILYGVNQRALTHHLEAAQRQLRDNPNVPADDLARMALTIRTVERRLGLDPRDIITTYTLCPLCGRLYHSNYIADANTSTPCCGDAVQCRSYAFGCRRFHFSGRQ</sequence>
<evidence type="ECO:0000256" key="1">
    <source>
        <dbReference type="SAM" id="MobiDB-lite"/>
    </source>
</evidence>
<feature type="compositionally biased region" description="Basic and acidic residues" evidence="1">
    <location>
        <begin position="148"/>
        <end position="157"/>
    </location>
</feature>
<feature type="compositionally biased region" description="Basic and acidic residues" evidence="1">
    <location>
        <begin position="111"/>
        <end position="121"/>
    </location>
</feature>
<name>A0A0K6G7Z2_9AGAM</name>
<proteinExistence type="predicted"/>